<dbReference type="InterPro" id="IPR053134">
    <property type="entry name" value="RNA-dir_DNA_polymerase"/>
</dbReference>
<dbReference type="GO" id="GO:0071897">
    <property type="term" value="P:DNA biosynthetic process"/>
    <property type="evidence" value="ECO:0007669"/>
    <property type="project" value="UniProtKB-ARBA"/>
</dbReference>
<proteinExistence type="predicted"/>
<feature type="domain" description="Reverse transcriptase" evidence="1">
    <location>
        <begin position="10"/>
        <end position="141"/>
    </location>
</feature>
<comment type="caution">
    <text evidence="2">The sequence shown here is derived from an EMBL/GenBank/DDBJ whole genome shotgun (WGS) entry which is preliminary data.</text>
</comment>
<dbReference type="InterPro" id="IPR043128">
    <property type="entry name" value="Rev_trsase/Diguanyl_cyclase"/>
</dbReference>
<name>A0A4Y2EFV3_ARAVE</name>
<keyword evidence="3" id="KW-1185">Reference proteome</keyword>
<dbReference type="EMBL" id="BGPR01000568">
    <property type="protein sequence ID" value="GBM26724.1"/>
    <property type="molecule type" value="Genomic_DNA"/>
</dbReference>
<dbReference type="PANTHER" id="PTHR24559">
    <property type="entry name" value="TRANSPOSON TY3-I GAG-POL POLYPROTEIN"/>
    <property type="match status" value="1"/>
</dbReference>
<gene>
    <name evidence="2" type="primary">TY3B-G_407</name>
    <name evidence="2" type="ORF">AVEN_175879_1</name>
</gene>
<organism evidence="2 3">
    <name type="scientific">Araneus ventricosus</name>
    <name type="common">Orbweaver spider</name>
    <name type="synonym">Epeira ventricosa</name>
    <dbReference type="NCBI Taxonomy" id="182803"/>
    <lineage>
        <taxon>Eukaryota</taxon>
        <taxon>Metazoa</taxon>
        <taxon>Ecdysozoa</taxon>
        <taxon>Arthropoda</taxon>
        <taxon>Chelicerata</taxon>
        <taxon>Arachnida</taxon>
        <taxon>Araneae</taxon>
        <taxon>Araneomorphae</taxon>
        <taxon>Entelegynae</taxon>
        <taxon>Araneoidea</taxon>
        <taxon>Araneidae</taxon>
        <taxon>Araneus</taxon>
    </lineage>
</organism>
<protein>
    <submittedName>
        <fullName evidence="2">Transposon Ty3-G Gag-Pol polyprotein</fullName>
    </submittedName>
</protein>
<evidence type="ECO:0000313" key="2">
    <source>
        <dbReference type="EMBL" id="GBM26724.1"/>
    </source>
</evidence>
<evidence type="ECO:0000313" key="3">
    <source>
        <dbReference type="Proteomes" id="UP000499080"/>
    </source>
</evidence>
<dbReference type="Gene3D" id="3.10.10.10">
    <property type="entry name" value="HIV Type 1 Reverse Transcriptase, subunit A, domain 1"/>
    <property type="match status" value="1"/>
</dbReference>
<dbReference type="Proteomes" id="UP000499080">
    <property type="component" value="Unassembled WGS sequence"/>
</dbReference>
<dbReference type="AlphaFoldDB" id="A0A4Y2EFV3"/>
<accession>A0A4Y2EFV3</accession>
<dbReference type="CDD" id="cd01647">
    <property type="entry name" value="RT_LTR"/>
    <property type="match status" value="1"/>
</dbReference>
<dbReference type="Gene3D" id="3.30.70.270">
    <property type="match status" value="1"/>
</dbReference>
<reference evidence="2 3" key="1">
    <citation type="journal article" date="2019" name="Sci. Rep.">
        <title>Orb-weaving spider Araneus ventricosus genome elucidates the spidroin gene catalogue.</title>
        <authorList>
            <person name="Kono N."/>
            <person name="Nakamura H."/>
            <person name="Ohtoshi R."/>
            <person name="Moran D.A.P."/>
            <person name="Shinohara A."/>
            <person name="Yoshida Y."/>
            <person name="Fujiwara M."/>
            <person name="Mori M."/>
            <person name="Tomita M."/>
            <person name="Arakawa K."/>
        </authorList>
    </citation>
    <scope>NUCLEOTIDE SEQUENCE [LARGE SCALE GENOMIC DNA]</scope>
</reference>
<dbReference type="OrthoDB" id="425619at2759"/>
<dbReference type="SUPFAM" id="SSF56672">
    <property type="entry name" value="DNA/RNA polymerases"/>
    <property type="match status" value="1"/>
</dbReference>
<evidence type="ECO:0000259" key="1">
    <source>
        <dbReference type="Pfam" id="PF00078"/>
    </source>
</evidence>
<dbReference type="Pfam" id="PF00078">
    <property type="entry name" value="RVT_1"/>
    <property type="match status" value="1"/>
</dbReference>
<dbReference type="InterPro" id="IPR043502">
    <property type="entry name" value="DNA/RNA_pol_sf"/>
</dbReference>
<dbReference type="InterPro" id="IPR000477">
    <property type="entry name" value="RT_dom"/>
</dbReference>
<dbReference type="PANTHER" id="PTHR24559:SF454">
    <property type="entry name" value="RIBONUCLEASE H"/>
    <property type="match status" value="1"/>
</dbReference>
<sequence>MILVEVPGKDLRSYLVYRKSNKLTKTQFYPLPNIEQRLETVAAAKYISVLDLTKENWQIPLIPNAQRLATFVTSFGIFRPLRMPFGLKNTPFIFSKMMAEILHGCEHFAIPYLDDVEIYSNSWEEHLYHLNGILTKIKDVG</sequence>